<dbReference type="InterPro" id="IPR011990">
    <property type="entry name" value="TPR-like_helical_dom_sf"/>
</dbReference>
<evidence type="ECO:0000313" key="3">
    <source>
        <dbReference type="Proteomes" id="UP000008720"/>
    </source>
</evidence>
<name>E4TMK7_MARTH</name>
<accession>E4TMK7</accession>
<dbReference type="RefSeq" id="WP_013455583.1">
    <property type="nucleotide sequence ID" value="NC_014759.1"/>
</dbReference>
<proteinExistence type="predicted"/>
<reference evidence="2 3" key="1">
    <citation type="journal article" date="2011" name="Stand. Genomic Sci.">
        <title>Complete genome sequence of Marivirga tractuosa type strain (H-43).</title>
        <authorList>
            <person name="Pagani I."/>
            <person name="Chertkov O."/>
            <person name="Lapidus A."/>
            <person name="Lucas S."/>
            <person name="Del Rio T.G."/>
            <person name="Tice H."/>
            <person name="Copeland A."/>
            <person name="Cheng J.F."/>
            <person name="Nolan M."/>
            <person name="Saunders E."/>
            <person name="Pitluck S."/>
            <person name="Held B."/>
            <person name="Goodwin L."/>
            <person name="Liolios K."/>
            <person name="Ovchinikova G."/>
            <person name="Ivanova N."/>
            <person name="Mavromatis K."/>
            <person name="Pati A."/>
            <person name="Chen A."/>
            <person name="Palaniappan K."/>
            <person name="Land M."/>
            <person name="Hauser L."/>
            <person name="Jeffries C.D."/>
            <person name="Detter J.C."/>
            <person name="Han C."/>
            <person name="Tapia R."/>
            <person name="Ngatchou-Djao O.D."/>
            <person name="Rohde M."/>
            <person name="Goker M."/>
            <person name="Spring S."/>
            <person name="Sikorski J."/>
            <person name="Woyke T."/>
            <person name="Bristow J."/>
            <person name="Eisen J.A."/>
            <person name="Markowitz V."/>
            <person name="Hugenholtz P."/>
            <person name="Klenk H.P."/>
            <person name="Kyrpides N.C."/>
        </authorList>
    </citation>
    <scope>NUCLEOTIDE SEQUENCE [LARGE SCALE GENOMIC DNA]</scope>
    <source>
        <strain evidence="3">ATCC 23168 / DSM 4126 / NBRC 15989 / NCIMB 1408 / VKM B-1430 / H-43</strain>
    </source>
</reference>
<feature type="transmembrane region" description="Helical" evidence="1">
    <location>
        <begin position="177"/>
        <end position="197"/>
    </location>
</feature>
<dbReference type="OrthoDB" id="973593at2"/>
<dbReference type="AlphaFoldDB" id="E4TMK7"/>
<feature type="transmembrane region" description="Helical" evidence="1">
    <location>
        <begin position="148"/>
        <end position="165"/>
    </location>
</feature>
<dbReference type="Proteomes" id="UP000008720">
    <property type="component" value="Chromosome"/>
</dbReference>
<gene>
    <name evidence="2" type="ordered locus">Ftrac_3469</name>
</gene>
<dbReference type="eggNOG" id="COG0457">
    <property type="taxonomic scope" value="Bacteria"/>
</dbReference>
<feature type="transmembrane region" description="Helical" evidence="1">
    <location>
        <begin position="272"/>
        <end position="294"/>
    </location>
</feature>
<feature type="transmembrane region" description="Helical" evidence="1">
    <location>
        <begin position="93"/>
        <end position="111"/>
    </location>
</feature>
<protein>
    <submittedName>
        <fullName evidence="2">Uncharacterized protein</fullName>
    </submittedName>
</protein>
<sequence length="1002" mass="114956">MARLDFWKDWKLRYRGIYQVLLFIFLLSVAYSFYNQSNSNDLSAPMDVVRKTQSIELSLQNVQDFIFELPIPARNYVIFQGFLALESGFELSGTYLLIAIVFCCFSILMTASTYLSRWWFIIFQSVFVIWLITLKLPYLEILGVDNQMFTFIFVGLILAVGYYFHAFKEDAGLFQRWLAFALILIALLLLVILGSPVEAPVVFMAHHGIIVPVILSIIFIFNVAYEIILHILYILAAKKNSDGSSNLIHFIVLSMLYLVYVGLTFAKNDNLIDWNIVYINEFVLLGISAVLGIWGYKKRSELIGNQLSFRPLGGYVYLVLGILTFSVLAWVFKNGNDPLMDTFEDTIIFSHLGFGVLFFFYVLYNFVGLLNAGHSVYPVVFRPVNIPYNLVRFVGFGIVVVLVLRVSYLPYYQAISGYYNGLADYYEYIEEDEKAETTYKIARQYASTSHKHNFKIGQIEYKDKNWVEASAYFKQANFKRPSVQAYINRAQAQLNASLIFEALFTLEDAQKDFPDNGYLLNMKGLVYERLNKTDSAFIYFDAAERTSTSKQVSEIASVNRLGLFAKNSIDEDLPEQASLNNKPVAYQANYLALANRKREFIDSISLNSEKIPKALTYNDFSFIFNYTLNKTLNNQEFETDTILGLTKLSENEDFAKSLNYAVSSRLNYSARINEAYSYIYSLENADISDAGFYYLVHGLWLLDQQAYAKAAEHFRKAANLKMSKAKTYEAIALILDERLYEAAQVYNKQVETESIAESYLDKDPLYQFLQGNTQKLPDSFLYLWLRTNPSLQPNEKDSIKNHIKDSPFFALFSLKESEDDIINGNYADAKEALTSLNIPAEEEGLLIYQNNLIAALAALSNDQELVQLVEKSTLSVYPYNYKFLWKSFLEIEKGNQDKAEELIVAFGRQNAFFEVGVLFASQYLNGKDEMEKAYEILVEASRLNPNSVEILKSYTLQALRLNLVSYAEDAYEELGSLLSTEEWTEFSEKYQEIAKEMDEIPW</sequence>
<evidence type="ECO:0000256" key="1">
    <source>
        <dbReference type="SAM" id="Phobius"/>
    </source>
</evidence>
<dbReference type="HOGENOM" id="CLU_298583_0_0_10"/>
<keyword evidence="1" id="KW-1133">Transmembrane helix</keyword>
<feature type="transmembrane region" description="Helical" evidence="1">
    <location>
        <begin position="315"/>
        <end position="332"/>
    </location>
</feature>
<feature type="transmembrane region" description="Helical" evidence="1">
    <location>
        <begin position="390"/>
        <end position="411"/>
    </location>
</feature>
<keyword evidence="1" id="KW-0472">Membrane</keyword>
<dbReference type="Gene3D" id="1.25.40.10">
    <property type="entry name" value="Tetratricopeptide repeat domain"/>
    <property type="match status" value="1"/>
</dbReference>
<keyword evidence="3" id="KW-1185">Reference proteome</keyword>
<feature type="transmembrane region" description="Helical" evidence="1">
    <location>
        <begin position="247"/>
        <end position="266"/>
    </location>
</feature>
<organism evidence="2 3">
    <name type="scientific">Marivirga tractuosa (strain ATCC 23168 / DSM 4126 / NBRC 15989 / NCIMB 1408 / VKM B-1430 / H-43)</name>
    <name type="common">Microscilla tractuosa</name>
    <name type="synonym">Flexibacter tractuosus</name>
    <dbReference type="NCBI Taxonomy" id="643867"/>
    <lineage>
        <taxon>Bacteria</taxon>
        <taxon>Pseudomonadati</taxon>
        <taxon>Bacteroidota</taxon>
        <taxon>Cytophagia</taxon>
        <taxon>Cytophagales</taxon>
        <taxon>Marivirgaceae</taxon>
        <taxon>Marivirga</taxon>
    </lineage>
</organism>
<feature type="transmembrane region" description="Helical" evidence="1">
    <location>
        <begin position="352"/>
        <end position="370"/>
    </location>
</feature>
<feature type="transmembrane region" description="Helical" evidence="1">
    <location>
        <begin position="12"/>
        <end position="34"/>
    </location>
</feature>
<dbReference type="EMBL" id="CP002349">
    <property type="protein sequence ID" value="ADR23441.1"/>
    <property type="molecule type" value="Genomic_DNA"/>
</dbReference>
<keyword evidence="1" id="KW-0812">Transmembrane</keyword>
<feature type="transmembrane region" description="Helical" evidence="1">
    <location>
        <begin position="209"/>
        <end position="235"/>
    </location>
</feature>
<feature type="transmembrane region" description="Helical" evidence="1">
    <location>
        <begin position="118"/>
        <end position="136"/>
    </location>
</feature>
<dbReference type="SUPFAM" id="SSF48452">
    <property type="entry name" value="TPR-like"/>
    <property type="match status" value="1"/>
</dbReference>
<dbReference type="STRING" id="643867.Ftrac_3469"/>
<dbReference type="KEGG" id="mtt:Ftrac_3469"/>
<evidence type="ECO:0000313" key="2">
    <source>
        <dbReference type="EMBL" id="ADR23441.1"/>
    </source>
</evidence>